<dbReference type="EMBL" id="JAGIKV010000025">
    <property type="protein sequence ID" value="MBP2248591.1"/>
    <property type="molecule type" value="Genomic_DNA"/>
</dbReference>
<gene>
    <name evidence="1" type="ORF">J2Z28_005274</name>
</gene>
<accession>A0ABS4S1M9</accession>
<comment type="caution">
    <text evidence="1">The sequence shown here is derived from an EMBL/GenBank/DDBJ whole genome shotgun (WGS) entry which is preliminary data.</text>
</comment>
<evidence type="ECO:0000313" key="2">
    <source>
        <dbReference type="Proteomes" id="UP000810207"/>
    </source>
</evidence>
<evidence type="ECO:0000313" key="1">
    <source>
        <dbReference type="EMBL" id="MBP2248591.1"/>
    </source>
</evidence>
<sequence length="72" mass="8601">MTLDAVGHPVHTEVWAGCFFVDFIDVVQKVHFSVRKNRLFERALKVVHFRKLPELDFFVIGGRLEWKEQNMW</sequence>
<protein>
    <submittedName>
        <fullName evidence="1">Uncharacterized protein</fullName>
    </submittedName>
</protein>
<name>A0ABS4S1M9_PAEXY</name>
<keyword evidence="2" id="KW-1185">Reference proteome</keyword>
<dbReference type="Proteomes" id="UP000810207">
    <property type="component" value="Unassembled WGS sequence"/>
</dbReference>
<reference evidence="1 2" key="1">
    <citation type="submission" date="2021-03" db="EMBL/GenBank/DDBJ databases">
        <title>Genomic Encyclopedia of Type Strains, Phase IV (KMG-IV): sequencing the most valuable type-strain genomes for metagenomic binning, comparative biology and taxonomic classification.</title>
        <authorList>
            <person name="Goeker M."/>
        </authorList>
    </citation>
    <scope>NUCLEOTIDE SEQUENCE [LARGE SCALE GENOMIC DNA]</scope>
    <source>
        <strain evidence="1 2">DSM 21292</strain>
    </source>
</reference>
<organism evidence="1 2">
    <name type="scientific">Paenibacillus xylanexedens</name>
    <dbReference type="NCBI Taxonomy" id="528191"/>
    <lineage>
        <taxon>Bacteria</taxon>
        <taxon>Bacillati</taxon>
        <taxon>Bacillota</taxon>
        <taxon>Bacilli</taxon>
        <taxon>Bacillales</taxon>
        <taxon>Paenibacillaceae</taxon>
        <taxon>Paenibacillus</taxon>
    </lineage>
</organism>
<proteinExistence type="predicted"/>